<dbReference type="AlphaFoldDB" id="A0A4R8THM0"/>
<protein>
    <submittedName>
        <fullName evidence="2">Uncharacterized protein</fullName>
    </submittedName>
</protein>
<reference evidence="2 3" key="1">
    <citation type="submission" date="2018-11" db="EMBL/GenBank/DDBJ databases">
        <title>Genome sequence and assembly of Colletotrichum sidae.</title>
        <authorList>
            <person name="Gan P."/>
            <person name="Shirasu K."/>
        </authorList>
    </citation>
    <scope>NUCLEOTIDE SEQUENCE [LARGE SCALE GENOMIC DNA]</scope>
    <source>
        <strain evidence="2 3">CBS 518.97</strain>
    </source>
</reference>
<evidence type="ECO:0000256" key="1">
    <source>
        <dbReference type="SAM" id="MobiDB-lite"/>
    </source>
</evidence>
<organism evidence="2 3">
    <name type="scientific">Colletotrichum sidae</name>
    <dbReference type="NCBI Taxonomy" id="1347389"/>
    <lineage>
        <taxon>Eukaryota</taxon>
        <taxon>Fungi</taxon>
        <taxon>Dikarya</taxon>
        <taxon>Ascomycota</taxon>
        <taxon>Pezizomycotina</taxon>
        <taxon>Sordariomycetes</taxon>
        <taxon>Hypocreomycetidae</taxon>
        <taxon>Glomerellales</taxon>
        <taxon>Glomerellaceae</taxon>
        <taxon>Colletotrichum</taxon>
        <taxon>Colletotrichum orbiculare species complex</taxon>
    </lineage>
</organism>
<evidence type="ECO:0000313" key="2">
    <source>
        <dbReference type="EMBL" id="TEA17632.1"/>
    </source>
</evidence>
<dbReference type="Proteomes" id="UP000295604">
    <property type="component" value="Unassembled WGS sequence"/>
</dbReference>
<comment type="caution">
    <text evidence="2">The sequence shown here is derived from an EMBL/GenBank/DDBJ whole genome shotgun (WGS) entry which is preliminary data.</text>
</comment>
<dbReference type="EMBL" id="QAPF01000083">
    <property type="protein sequence ID" value="TEA17632.1"/>
    <property type="molecule type" value="Genomic_DNA"/>
</dbReference>
<feature type="region of interest" description="Disordered" evidence="1">
    <location>
        <begin position="81"/>
        <end position="104"/>
    </location>
</feature>
<keyword evidence="3" id="KW-1185">Reference proteome</keyword>
<gene>
    <name evidence="2" type="ORF">C8034_v012185</name>
</gene>
<sequence>MPCRGPLEGGEPNEVVALQGFNVNDYEQALKACRPLFDSSTVPRTPSTLRRLVLKEGGERQIWKKSSAELSIAALAHPKFPTAIPGSTVSQRRRRESTGKSGVV</sequence>
<proteinExistence type="predicted"/>
<accession>A0A4R8THM0</accession>
<name>A0A4R8THM0_9PEZI</name>
<evidence type="ECO:0000313" key="3">
    <source>
        <dbReference type="Proteomes" id="UP000295604"/>
    </source>
</evidence>